<dbReference type="Gene3D" id="2.60.40.790">
    <property type="match status" value="1"/>
</dbReference>
<protein>
    <recommendedName>
        <fullName evidence="4">SHSP domain-containing protein</fullName>
    </recommendedName>
</protein>
<evidence type="ECO:0008006" key="4">
    <source>
        <dbReference type="Google" id="ProtNLM"/>
    </source>
</evidence>
<evidence type="ECO:0000256" key="1">
    <source>
        <dbReference type="SAM" id="SignalP"/>
    </source>
</evidence>
<keyword evidence="3" id="KW-1185">Reference proteome</keyword>
<gene>
    <name evidence="2" type="ORF">CHILSU_LOCUS8497</name>
</gene>
<sequence length="184" mass="21249">MYRLLISLVILQTVAGGKWCERHPNVCSHKHHDYHKVHDKDGNFHELSWDLVNLSRKAQRMCDKEVTITEVYGMDYYLLSASLPNFSSEDITVKAKHRVLFIQAYKENSTEKVTSLLKVLPDFLKMKEGIWNFVDGHLEVNIPYTVNIGAEITQKCETNIDESIITMNKQEIDMRFGAVTEVAF</sequence>
<name>A0ABN8B6N9_CHISP</name>
<reference evidence="2" key="1">
    <citation type="submission" date="2021-12" db="EMBL/GenBank/DDBJ databases">
        <authorList>
            <person name="King R."/>
        </authorList>
    </citation>
    <scope>NUCLEOTIDE SEQUENCE</scope>
</reference>
<dbReference type="SUPFAM" id="SSF49764">
    <property type="entry name" value="HSP20-like chaperones"/>
    <property type="match status" value="1"/>
</dbReference>
<evidence type="ECO:0000313" key="3">
    <source>
        <dbReference type="Proteomes" id="UP001153292"/>
    </source>
</evidence>
<feature type="signal peptide" evidence="1">
    <location>
        <begin position="1"/>
        <end position="16"/>
    </location>
</feature>
<dbReference type="CDD" id="cd00298">
    <property type="entry name" value="ACD_sHsps_p23-like"/>
    <property type="match status" value="1"/>
</dbReference>
<dbReference type="Proteomes" id="UP001153292">
    <property type="component" value="Chromosome 4"/>
</dbReference>
<feature type="chain" id="PRO_5045430042" description="SHSP domain-containing protein" evidence="1">
    <location>
        <begin position="17"/>
        <end position="184"/>
    </location>
</feature>
<proteinExistence type="predicted"/>
<organism evidence="2 3">
    <name type="scientific">Chilo suppressalis</name>
    <name type="common">Asiatic rice borer moth</name>
    <dbReference type="NCBI Taxonomy" id="168631"/>
    <lineage>
        <taxon>Eukaryota</taxon>
        <taxon>Metazoa</taxon>
        <taxon>Ecdysozoa</taxon>
        <taxon>Arthropoda</taxon>
        <taxon>Hexapoda</taxon>
        <taxon>Insecta</taxon>
        <taxon>Pterygota</taxon>
        <taxon>Neoptera</taxon>
        <taxon>Endopterygota</taxon>
        <taxon>Lepidoptera</taxon>
        <taxon>Glossata</taxon>
        <taxon>Ditrysia</taxon>
        <taxon>Pyraloidea</taxon>
        <taxon>Crambidae</taxon>
        <taxon>Crambinae</taxon>
        <taxon>Chilo</taxon>
    </lineage>
</organism>
<dbReference type="EMBL" id="OU963897">
    <property type="protein sequence ID" value="CAH0405144.1"/>
    <property type="molecule type" value="Genomic_DNA"/>
</dbReference>
<accession>A0ABN8B6N9</accession>
<evidence type="ECO:0000313" key="2">
    <source>
        <dbReference type="EMBL" id="CAH0405144.1"/>
    </source>
</evidence>
<keyword evidence="1" id="KW-0732">Signal</keyword>
<dbReference type="InterPro" id="IPR008978">
    <property type="entry name" value="HSP20-like_chaperone"/>
</dbReference>